<name>A0AAD3M6C3_LATJO</name>
<evidence type="ECO:0000313" key="3">
    <source>
        <dbReference type="EMBL" id="GLD48492.1"/>
    </source>
</evidence>
<dbReference type="EMBL" id="BRZM01000005">
    <property type="protein sequence ID" value="GLD48492.1"/>
    <property type="molecule type" value="Genomic_DNA"/>
</dbReference>
<dbReference type="GO" id="GO:0046982">
    <property type="term" value="F:protein heterodimerization activity"/>
    <property type="evidence" value="ECO:0007669"/>
    <property type="project" value="InterPro"/>
</dbReference>
<evidence type="ECO:0000313" key="4">
    <source>
        <dbReference type="Proteomes" id="UP001279410"/>
    </source>
</evidence>
<accession>A0AAD3M6C3</accession>
<comment type="caution">
    <text evidence="3">The sequence shown here is derived from an EMBL/GenBank/DDBJ whole genome shotgun (WGS) entry which is preliminary data.</text>
</comment>
<dbReference type="InterPro" id="IPR000558">
    <property type="entry name" value="Histone_H2B"/>
</dbReference>
<organism evidence="3 4">
    <name type="scientific">Lates japonicus</name>
    <name type="common">Japanese lates</name>
    <dbReference type="NCBI Taxonomy" id="270547"/>
    <lineage>
        <taxon>Eukaryota</taxon>
        <taxon>Metazoa</taxon>
        <taxon>Chordata</taxon>
        <taxon>Craniata</taxon>
        <taxon>Vertebrata</taxon>
        <taxon>Euteleostomi</taxon>
        <taxon>Actinopterygii</taxon>
        <taxon>Neopterygii</taxon>
        <taxon>Teleostei</taxon>
        <taxon>Neoteleostei</taxon>
        <taxon>Acanthomorphata</taxon>
        <taxon>Carangaria</taxon>
        <taxon>Carangaria incertae sedis</taxon>
        <taxon>Centropomidae</taxon>
        <taxon>Lates</taxon>
    </lineage>
</organism>
<dbReference type="GO" id="GO:0000786">
    <property type="term" value="C:nucleosome"/>
    <property type="evidence" value="ECO:0007669"/>
    <property type="project" value="InterPro"/>
</dbReference>
<evidence type="ECO:0000256" key="1">
    <source>
        <dbReference type="ARBA" id="ARBA00006846"/>
    </source>
</evidence>
<sequence length="97" mass="11043">MLIQQDQLPRRLTKRRPPAKSGRRRKMEESYAIYVCKFLKQVRDTGSSSKAMSIMNSFVFNIFMSASAPRPLSWLTTTTLHPSTSRGIQTAVTCCSR</sequence>
<dbReference type="SMART" id="SM00427">
    <property type="entry name" value="H2B"/>
    <property type="match status" value="1"/>
</dbReference>
<dbReference type="GO" id="GO:0030527">
    <property type="term" value="F:structural constituent of chromatin"/>
    <property type="evidence" value="ECO:0007669"/>
    <property type="project" value="InterPro"/>
</dbReference>
<dbReference type="Proteomes" id="UP001279410">
    <property type="component" value="Unassembled WGS sequence"/>
</dbReference>
<dbReference type="InterPro" id="IPR009072">
    <property type="entry name" value="Histone-fold"/>
</dbReference>
<keyword evidence="4" id="KW-1185">Reference proteome</keyword>
<dbReference type="PANTHER" id="PTHR23428">
    <property type="entry name" value="HISTONE H2B"/>
    <property type="match status" value="1"/>
</dbReference>
<gene>
    <name evidence="3" type="ORF">AKAME5_000247100</name>
</gene>
<dbReference type="GO" id="GO:0003677">
    <property type="term" value="F:DNA binding"/>
    <property type="evidence" value="ECO:0007669"/>
    <property type="project" value="InterPro"/>
</dbReference>
<feature type="region of interest" description="Disordered" evidence="2">
    <location>
        <begin position="1"/>
        <end position="26"/>
    </location>
</feature>
<dbReference type="SUPFAM" id="SSF47113">
    <property type="entry name" value="Histone-fold"/>
    <property type="match status" value="1"/>
</dbReference>
<dbReference type="AlphaFoldDB" id="A0AAD3M6C3"/>
<feature type="compositionally biased region" description="Basic residues" evidence="2">
    <location>
        <begin position="11"/>
        <end position="25"/>
    </location>
</feature>
<reference evidence="3" key="1">
    <citation type="submission" date="2022-08" db="EMBL/GenBank/DDBJ databases">
        <title>Genome sequencing of akame (Lates japonicus).</title>
        <authorList>
            <person name="Hashiguchi Y."/>
            <person name="Takahashi H."/>
        </authorList>
    </citation>
    <scope>NUCLEOTIDE SEQUENCE</scope>
    <source>
        <strain evidence="3">Kochi</strain>
    </source>
</reference>
<dbReference type="Gene3D" id="1.10.20.10">
    <property type="entry name" value="Histone, subunit A"/>
    <property type="match status" value="1"/>
</dbReference>
<proteinExistence type="inferred from homology"/>
<evidence type="ECO:0000256" key="2">
    <source>
        <dbReference type="SAM" id="MobiDB-lite"/>
    </source>
</evidence>
<comment type="similarity">
    <text evidence="1">Belongs to the histone H2B family.</text>
</comment>
<protein>
    <submittedName>
        <fullName evidence="3">Late histone H2B.L4-like protein</fullName>
    </submittedName>
</protein>